<evidence type="ECO:0000313" key="2">
    <source>
        <dbReference type="Proteomes" id="UP000198853"/>
    </source>
</evidence>
<keyword evidence="2" id="KW-1185">Reference proteome</keyword>
<dbReference type="EMBL" id="FNEN01000016">
    <property type="protein sequence ID" value="SDJ13825.1"/>
    <property type="molecule type" value="Genomic_DNA"/>
</dbReference>
<protein>
    <submittedName>
        <fullName evidence="1">Uncharacterized protein</fullName>
    </submittedName>
</protein>
<reference evidence="1 2" key="1">
    <citation type="submission" date="2016-10" db="EMBL/GenBank/DDBJ databases">
        <authorList>
            <person name="de Groot N.N."/>
        </authorList>
    </citation>
    <scope>NUCLEOTIDE SEQUENCE [LARGE SCALE GENOMIC DNA]</scope>
    <source>
        <strain evidence="1 2">DSM 21771</strain>
    </source>
</reference>
<organism evidence="1 2">
    <name type="scientific">Natribacillus halophilus</name>
    <dbReference type="NCBI Taxonomy" id="549003"/>
    <lineage>
        <taxon>Bacteria</taxon>
        <taxon>Bacillati</taxon>
        <taxon>Bacillota</taxon>
        <taxon>Bacilli</taxon>
        <taxon>Bacillales</taxon>
        <taxon>Bacillaceae</taxon>
        <taxon>Natribacillus</taxon>
    </lineage>
</organism>
<name>A0A1G8RBC4_9BACI</name>
<proteinExistence type="predicted"/>
<gene>
    <name evidence="1" type="ORF">SAMN04488123_11639</name>
</gene>
<accession>A0A1G8RBC4</accession>
<sequence>MPKVSVAQAIIKILLNEDVEKAFSVPGEDQVRQIFQ</sequence>
<evidence type="ECO:0000313" key="1">
    <source>
        <dbReference type="EMBL" id="SDJ13825.1"/>
    </source>
</evidence>
<dbReference type="AlphaFoldDB" id="A0A1G8RBC4"/>
<dbReference type="Proteomes" id="UP000198853">
    <property type="component" value="Unassembled WGS sequence"/>
</dbReference>